<evidence type="ECO:0008006" key="3">
    <source>
        <dbReference type="Google" id="ProtNLM"/>
    </source>
</evidence>
<dbReference type="EMBL" id="DF158060">
    <property type="protein sequence ID" value="GAB69879.1"/>
    <property type="molecule type" value="Genomic_DNA"/>
</dbReference>
<dbReference type="RefSeq" id="XP_004228097.1">
    <property type="nucleotide sequence ID" value="XM_004228049.1"/>
</dbReference>
<evidence type="ECO:0000313" key="1">
    <source>
        <dbReference type="EMBL" id="GAB69879.1"/>
    </source>
</evidence>
<dbReference type="Proteomes" id="UP000006319">
    <property type="component" value="Unassembled WGS sequence"/>
</dbReference>
<organism evidence="1 2">
    <name type="scientific">Plasmodium cynomolgi (strain B)</name>
    <dbReference type="NCBI Taxonomy" id="1120755"/>
    <lineage>
        <taxon>Eukaryota</taxon>
        <taxon>Sar</taxon>
        <taxon>Alveolata</taxon>
        <taxon>Apicomplexa</taxon>
        <taxon>Aconoidasida</taxon>
        <taxon>Haemosporida</taxon>
        <taxon>Plasmodiidae</taxon>
        <taxon>Plasmodium</taxon>
        <taxon>Plasmodium (Plasmodium)</taxon>
    </lineage>
</organism>
<keyword evidence="2" id="KW-1185">Reference proteome</keyword>
<accession>K6V0L8</accession>
<evidence type="ECO:0000313" key="2">
    <source>
        <dbReference type="Proteomes" id="UP000006319"/>
    </source>
</evidence>
<dbReference type="PhylomeDB" id="K6V0L8"/>
<reference evidence="1 2" key="1">
    <citation type="journal article" date="2012" name="Nat. Genet.">
        <title>Plasmodium cynomolgi genome sequences provide insight into Plasmodium vivax and the monkey malaria clade.</title>
        <authorList>
            <person name="Tachibana S."/>
            <person name="Sullivan S.A."/>
            <person name="Kawai S."/>
            <person name="Nakamura S."/>
            <person name="Kim H.R."/>
            <person name="Goto N."/>
            <person name="Arisue N."/>
            <person name="Palacpac N.M.Q."/>
            <person name="Honma H."/>
            <person name="Yagi M."/>
            <person name="Tougan T."/>
            <person name="Katakai Y."/>
            <person name="Kaneko O."/>
            <person name="Mita T."/>
            <person name="Kita K."/>
            <person name="Yasutomi Y."/>
            <person name="Sutton P.L."/>
            <person name="Shakhbatyan R."/>
            <person name="Horii T."/>
            <person name="Yasunaga T."/>
            <person name="Barnwell J.W."/>
            <person name="Escalante A.A."/>
            <person name="Carlton J.M."/>
            <person name="Tanabe K."/>
        </authorList>
    </citation>
    <scope>NUCLEOTIDE SEQUENCE [LARGE SCALE GENOMIC DNA]</scope>
    <source>
        <strain evidence="1 2">B</strain>
    </source>
</reference>
<dbReference type="Pfam" id="PF05795">
    <property type="entry name" value="Plasmodium_Vir"/>
    <property type="match status" value="1"/>
</dbReference>
<proteinExistence type="predicted"/>
<protein>
    <recommendedName>
        <fullName evidence="3">CYIR protein</fullName>
    </recommendedName>
</protein>
<dbReference type="AlphaFoldDB" id="K6V0L8"/>
<dbReference type="InterPro" id="IPR008780">
    <property type="entry name" value="Plasmodium_Vir"/>
</dbReference>
<dbReference type="KEGG" id="pcy:PCYB_006280"/>
<dbReference type="GeneID" id="14696421"/>
<name>K6V0L8_PLACD</name>
<sequence>MSDKRDYILKEHDRNPRNKAVINTCTKFLYYLKTNEIPNIPDSPYDVCPLLNYWIYSQLNMIYSYDSKNIIPTFADIFYKWYNFLDELNKTERNTCKPPIDSIGIYEWRYRKEMYEYYVYYYPIKQSLVSYPQRQEEFCQYVESKKRL</sequence>
<gene>
    <name evidence="1" type="ORF">PCYB_006280</name>
</gene>
<dbReference type="VEuPathDB" id="PlasmoDB:PCYB_006280"/>